<protein>
    <submittedName>
        <fullName evidence="3">Transcriptional regulator, MerR-family</fullName>
    </submittedName>
</protein>
<evidence type="ECO:0000256" key="1">
    <source>
        <dbReference type="ARBA" id="ARBA00023125"/>
    </source>
</evidence>
<name>H6MXD0_GORPV</name>
<evidence type="ECO:0000313" key="4">
    <source>
        <dbReference type="Proteomes" id="UP000009154"/>
    </source>
</evidence>
<dbReference type="PROSITE" id="PS50937">
    <property type="entry name" value="HTH_MERR_2"/>
    <property type="match status" value="1"/>
</dbReference>
<keyword evidence="1" id="KW-0238">DNA-binding</keyword>
<keyword evidence="4" id="KW-1185">Reference proteome</keyword>
<evidence type="ECO:0000313" key="3">
    <source>
        <dbReference type="EMBL" id="AFA74248.1"/>
    </source>
</evidence>
<dbReference type="InterPro" id="IPR047057">
    <property type="entry name" value="MerR_fam"/>
</dbReference>
<evidence type="ECO:0000259" key="2">
    <source>
        <dbReference type="PROSITE" id="PS50937"/>
    </source>
</evidence>
<gene>
    <name evidence="3" type="ordered locus">GPOL_c32340</name>
</gene>
<sequence>MPMRIGQVARLAGVSTRTIRYYHRLGLLPEPPRDFNGYRTYALDDVVALLRIRRLTALGLALDEVRDVLAEDGAADLDDVLTELDADLARRAEAIQRQRQRIADLRGTLSAGVPRDEVADIADRLAEIYSGAETTVEIEHSLLEVFTELDPQVTSLYRSALADENLAARSAELATRFEALATADPGDDEVECLARDIVACSGELGEMARGELERIDFGGRFGTDDLLDALTGSDELSAAQRRCVQRMVALGRQAWS</sequence>
<accession>H6MXD0</accession>
<dbReference type="EMBL" id="CP003119">
    <property type="protein sequence ID" value="AFA74248.1"/>
    <property type="molecule type" value="Genomic_DNA"/>
</dbReference>
<dbReference type="HOGENOM" id="CLU_079903_1_0_11"/>
<dbReference type="AlphaFoldDB" id="H6MXD0"/>
<organism evidence="3 4">
    <name type="scientific">Gordonia polyisoprenivorans (strain DSM 44266 / VH2)</name>
    <dbReference type="NCBI Taxonomy" id="1112204"/>
    <lineage>
        <taxon>Bacteria</taxon>
        <taxon>Bacillati</taxon>
        <taxon>Actinomycetota</taxon>
        <taxon>Actinomycetes</taxon>
        <taxon>Mycobacteriales</taxon>
        <taxon>Gordoniaceae</taxon>
        <taxon>Gordonia</taxon>
    </lineage>
</organism>
<dbReference type="GO" id="GO:0003677">
    <property type="term" value="F:DNA binding"/>
    <property type="evidence" value="ECO:0007669"/>
    <property type="project" value="UniProtKB-KW"/>
</dbReference>
<dbReference type="GO" id="GO:0003700">
    <property type="term" value="F:DNA-binding transcription factor activity"/>
    <property type="evidence" value="ECO:0007669"/>
    <property type="project" value="InterPro"/>
</dbReference>
<reference evidence="3 4" key="1">
    <citation type="journal article" date="2012" name="Appl. Environ. Microbiol.">
        <title>Involvement of two latex-clearing proteins during rubber degradation and insights into the subsequent degradation pathway revealed by the genome sequence of Gordonia polyisoprenivorans strain VH2.</title>
        <authorList>
            <person name="Hiessl S."/>
            <person name="Schuldes J."/>
            <person name="Thurmer A."/>
            <person name="Halbsguth T."/>
            <person name="Broker D."/>
            <person name="Angelov A."/>
            <person name="Liebl W."/>
            <person name="Daniel R."/>
            <person name="Steinbuchel A."/>
        </authorList>
    </citation>
    <scope>NUCLEOTIDE SEQUENCE [LARGE SCALE GENOMIC DNA]</scope>
    <source>
        <strain evidence="4">DSM 44266 / VH2</strain>
    </source>
</reference>
<dbReference type="Pfam" id="PF13411">
    <property type="entry name" value="MerR_1"/>
    <property type="match status" value="1"/>
</dbReference>
<dbReference type="SUPFAM" id="SSF46955">
    <property type="entry name" value="Putative DNA-binding domain"/>
    <property type="match status" value="1"/>
</dbReference>
<dbReference type="CDD" id="cd00592">
    <property type="entry name" value="HTH_MerR-like"/>
    <property type="match status" value="1"/>
</dbReference>
<dbReference type="PANTHER" id="PTHR30204:SF93">
    <property type="entry name" value="HTH MERR-TYPE DOMAIN-CONTAINING PROTEIN"/>
    <property type="match status" value="1"/>
</dbReference>
<dbReference type="SMART" id="SM00422">
    <property type="entry name" value="HTH_MERR"/>
    <property type="match status" value="1"/>
</dbReference>
<dbReference type="PRINTS" id="PR00040">
    <property type="entry name" value="HTHMERR"/>
</dbReference>
<proteinExistence type="predicted"/>
<dbReference type="STRING" id="1112204.GPOL_c32340"/>
<dbReference type="PANTHER" id="PTHR30204">
    <property type="entry name" value="REDOX-CYCLING DRUG-SENSING TRANSCRIPTIONAL ACTIVATOR SOXR"/>
    <property type="match status" value="1"/>
</dbReference>
<dbReference type="Gene3D" id="1.10.1660.10">
    <property type="match status" value="1"/>
</dbReference>
<dbReference type="KEGG" id="gpo:GPOL_c32340"/>
<dbReference type="InterPro" id="IPR000551">
    <property type="entry name" value="MerR-type_HTH_dom"/>
</dbReference>
<dbReference type="Proteomes" id="UP000009154">
    <property type="component" value="Chromosome"/>
</dbReference>
<dbReference type="eggNOG" id="COG0789">
    <property type="taxonomic scope" value="Bacteria"/>
</dbReference>
<dbReference type="InterPro" id="IPR009061">
    <property type="entry name" value="DNA-bd_dom_put_sf"/>
</dbReference>
<feature type="domain" description="HTH merR-type" evidence="2">
    <location>
        <begin position="1"/>
        <end position="71"/>
    </location>
</feature>